<evidence type="ECO:0000256" key="1">
    <source>
        <dbReference type="ARBA" id="ARBA00004496"/>
    </source>
</evidence>
<evidence type="ECO:0000313" key="13">
    <source>
        <dbReference type="EMBL" id="MBB6173046.1"/>
    </source>
</evidence>
<keyword evidence="6 9" id="KW-0238">DNA-binding</keyword>
<evidence type="ECO:0000256" key="9">
    <source>
        <dbReference type="HAMAP-Rule" id="MF_01808"/>
    </source>
</evidence>
<accession>A0A7X0D6T8</accession>
<dbReference type="AlphaFoldDB" id="A0A7X0D6T8"/>
<dbReference type="PANTHER" id="PTHR30349:SF77">
    <property type="entry name" value="TYROSINE RECOMBINASE XERC"/>
    <property type="match status" value="1"/>
</dbReference>
<feature type="active site" evidence="9">
    <location>
        <position position="268"/>
    </location>
</feature>
<dbReference type="InterPro" id="IPR010998">
    <property type="entry name" value="Integrase_recombinase_N"/>
</dbReference>
<dbReference type="InterPro" id="IPR011010">
    <property type="entry name" value="DNA_brk_join_enz"/>
</dbReference>
<evidence type="ECO:0000256" key="8">
    <source>
        <dbReference type="ARBA" id="ARBA00023306"/>
    </source>
</evidence>
<dbReference type="Pfam" id="PF02899">
    <property type="entry name" value="Phage_int_SAM_1"/>
    <property type="match status" value="1"/>
</dbReference>
<dbReference type="PROSITE" id="PS51900">
    <property type="entry name" value="CB"/>
    <property type="match status" value="1"/>
</dbReference>
<feature type="active site" evidence="9">
    <location>
        <position position="291"/>
    </location>
</feature>
<feature type="domain" description="Tyr recombinase" evidence="11">
    <location>
        <begin position="129"/>
        <end position="313"/>
    </location>
</feature>
<dbReference type="InterPro" id="IPR013762">
    <property type="entry name" value="Integrase-like_cat_sf"/>
</dbReference>
<evidence type="ECO:0000256" key="7">
    <source>
        <dbReference type="ARBA" id="ARBA00023172"/>
    </source>
</evidence>
<keyword evidence="5 9" id="KW-0229">DNA integration</keyword>
<comment type="subunit">
    <text evidence="9">Forms a cyclic heterotetrameric complex composed of two molecules of XerC and two molecules of XerD.</text>
</comment>
<evidence type="ECO:0000256" key="10">
    <source>
        <dbReference type="SAM" id="MobiDB-lite"/>
    </source>
</evidence>
<dbReference type="InterPro" id="IPR023009">
    <property type="entry name" value="Tyrosine_recombinase_XerC/XerD"/>
</dbReference>
<comment type="function">
    <text evidence="9">Site-specific tyrosine recombinase, which acts by catalyzing the cutting and rejoining of the recombining DNA molecules. The XerC-XerD complex is essential to convert dimers of the bacterial chromosome into monomers to permit their segregation at cell division. It also contributes to the segregational stability of plasmids.</text>
</comment>
<keyword evidence="14" id="KW-1185">Reference proteome</keyword>
<evidence type="ECO:0000259" key="12">
    <source>
        <dbReference type="PROSITE" id="PS51900"/>
    </source>
</evidence>
<feature type="active site" evidence="9">
    <location>
        <position position="170"/>
    </location>
</feature>
<feature type="region of interest" description="Disordered" evidence="10">
    <location>
        <begin position="1"/>
        <end position="27"/>
    </location>
</feature>
<keyword evidence="4 9" id="KW-0159">Chromosome partition</keyword>
<evidence type="ECO:0000256" key="6">
    <source>
        <dbReference type="ARBA" id="ARBA00023125"/>
    </source>
</evidence>
<keyword evidence="3 9" id="KW-0132">Cell division</keyword>
<dbReference type="EMBL" id="JACHDS010000001">
    <property type="protein sequence ID" value="MBB6173046.1"/>
    <property type="molecule type" value="Genomic_DNA"/>
</dbReference>
<evidence type="ECO:0000256" key="5">
    <source>
        <dbReference type="ARBA" id="ARBA00022908"/>
    </source>
</evidence>
<dbReference type="CDD" id="cd00798">
    <property type="entry name" value="INT_XerDC_C"/>
    <property type="match status" value="1"/>
</dbReference>
<dbReference type="RefSeq" id="WP_184076258.1">
    <property type="nucleotide sequence ID" value="NZ_JACHDS010000001.1"/>
</dbReference>
<dbReference type="InterPro" id="IPR044068">
    <property type="entry name" value="CB"/>
</dbReference>
<dbReference type="GO" id="GO:0006313">
    <property type="term" value="P:DNA transposition"/>
    <property type="evidence" value="ECO:0007669"/>
    <property type="project" value="UniProtKB-UniRule"/>
</dbReference>
<dbReference type="GO" id="GO:0051301">
    <property type="term" value="P:cell division"/>
    <property type="evidence" value="ECO:0007669"/>
    <property type="project" value="UniProtKB-KW"/>
</dbReference>
<feature type="active site" evidence="9">
    <location>
        <position position="194"/>
    </location>
</feature>
<dbReference type="Gene3D" id="1.10.150.130">
    <property type="match status" value="1"/>
</dbReference>
<feature type="active site" evidence="9">
    <location>
        <position position="265"/>
    </location>
</feature>
<comment type="subcellular location">
    <subcellularLocation>
        <location evidence="1 9">Cytoplasm</location>
    </subcellularLocation>
</comment>
<reference evidence="13 14" key="1">
    <citation type="submission" date="2020-08" db="EMBL/GenBank/DDBJ databases">
        <title>Sequencing the genomes of 1000 actinobacteria strains.</title>
        <authorList>
            <person name="Klenk H.-P."/>
        </authorList>
    </citation>
    <scope>NUCLEOTIDE SEQUENCE [LARGE SCALE GENOMIC DNA]</scope>
    <source>
        <strain evidence="13 14">DSM 46659</strain>
    </source>
</reference>
<comment type="similarity">
    <text evidence="9">Belongs to the 'phage' integrase family. XerC subfamily.</text>
</comment>
<keyword evidence="8 9" id="KW-0131">Cell cycle</keyword>
<protein>
    <recommendedName>
        <fullName evidence="9">Tyrosine recombinase XerC</fullName>
    </recommendedName>
</protein>
<proteinExistence type="inferred from homology"/>
<feature type="domain" description="Core-binding (CB)" evidence="12">
    <location>
        <begin position="24"/>
        <end position="108"/>
    </location>
</feature>
<dbReference type="GO" id="GO:0009037">
    <property type="term" value="F:tyrosine-based site-specific recombinase activity"/>
    <property type="evidence" value="ECO:0007669"/>
    <property type="project" value="UniProtKB-UniRule"/>
</dbReference>
<dbReference type="SUPFAM" id="SSF47823">
    <property type="entry name" value="lambda integrase-like, N-terminal domain"/>
    <property type="match status" value="1"/>
</dbReference>
<dbReference type="Gene3D" id="1.10.443.10">
    <property type="entry name" value="Intergrase catalytic core"/>
    <property type="match status" value="1"/>
</dbReference>
<dbReference type="Pfam" id="PF00589">
    <property type="entry name" value="Phage_integrase"/>
    <property type="match status" value="1"/>
</dbReference>
<evidence type="ECO:0000313" key="14">
    <source>
        <dbReference type="Proteomes" id="UP000546642"/>
    </source>
</evidence>
<dbReference type="InterPro" id="IPR050090">
    <property type="entry name" value="Tyrosine_recombinase_XerCD"/>
</dbReference>
<keyword evidence="2 9" id="KW-0963">Cytoplasm</keyword>
<dbReference type="Proteomes" id="UP000546642">
    <property type="component" value="Unassembled WGS sequence"/>
</dbReference>
<evidence type="ECO:0000259" key="11">
    <source>
        <dbReference type="PROSITE" id="PS51898"/>
    </source>
</evidence>
<sequence length="319" mass="34242">MSEARSAAEEDPAPAGGGPGGRTPGHTALLDEFRRHLRSTGRSPHTVRAYLGDVRSLLDHLDEVGGGIHGIDIALLRAWLSRAHGAGAARSTMARRTAAVRGFTAFLHRTGRIEADPGPLLAAPAPRRPLPAVLDEEQAHAALRPTEDDDTPTGLRRTAVVEVLYATGIRVAELCALDLDDVDRERRTLLVHGKGGKDRVVPIGTPALDAVDRWLQAGRPNWADAASGRALFIGARGGRLGTRTARRDVHERMRSAEAGDGVAPHDLRHSAATHLLNGGADLRSVQEILGHSSLRSTQIYTHVSIERLTRAYNQAHPRA</sequence>
<dbReference type="SUPFAM" id="SSF56349">
    <property type="entry name" value="DNA breaking-rejoining enzymes"/>
    <property type="match status" value="1"/>
</dbReference>
<name>A0A7X0D6T8_9ACTN</name>
<gene>
    <name evidence="9" type="primary">xerC</name>
    <name evidence="13" type="ORF">HNR23_003106</name>
</gene>
<dbReference type="InterPro" id="IPR004107">
    <property type="entry name" value="Integrase_SAM-like_N"/>
</dbReference>
<evidence type="ECO:0000256" key="2">
    <source>
        <dbReference type="ARBA" id="ARBA00022490"/>
    </source>
</evidence>
<dbReference type="GO" id="GO:0007059">
    <property type="term" value="P:chromosome segregation"/>
    <property type="evidence" value="ECO:0007669"/>
    <property type="project" value="UniProtKB-UniRule"/>
</dbReference>
<dbReference type="GO" id="GO:0005737">
    <property type="term" value="C:cytoplasm"/>
    <property type="evidence" value="ECO:0007669"/>
    <property type="project" value="UniProtKB-SubCell"/>
</dbReference>
<feature type="active site" description="O-(3'-phospho-DNA)-tyrosine intermediate" evidence="9">
    <location>
        <position position="300"/>
    </location>
</feature>
<dbReference type="GO" id="GO:0003677">
    <property type="term" value="F:DNA binding"/>
    <property type="evidence" value="ECO:0007669"/>
    <property type="project" value="UniProtKB-UniRule"/>
</dbReference>
<evidence type="ECO:0000256" key="3">
    <source>
        <dbReference type="ARBA" id="ARBA00022618"/>
    </source>
</evidence>
<dbReference type="PROSITE" id="PS51898">
    <property type="entry name" value="TYR_RECOMBINASE"/>
    <property type="match status" value="1"/>
</dbReference>
<keyword evidence="7 9" id="KW-0233">DNA recombination</keyword>
<dbReference type="InterPro" id="IPR002104">
    <property type="entry name" value="Integrase_catalytic"/>
</dbReference>
<dbReference type="PANTHER" id="PTHR30349">
    <property type="entry name" value="PHAGE INTEGRASE-RELATED"/>
    <property type="match status" value="1"/>
</dbReference>
<evidence type="ECO:0000256" key="4">
    <source>
        <dbReference type="ARBA" id="ARBA00022829"/>
    </source>
</evidence>
<organism evidence="13 14">
    <name type="scientific">Nocardiopsis mwathae</name>
    <dbReference type="NCBI Taxonomy" id="1472723"/>
    <lineage>
        <taxon>Bacteria</taxon>
        <taxon>Bacillati</taxon>
        <taxon>Actinomycetota</taxon>
        <taxon>Actinomycetes</taxon>
        <taxon>Streptosporangiales</taxon>
        <taxon>Nocardiopsidaceae</taxon>
        <taxon>Nocardiopsis</taxon>
    </lineage>
</organism>
<dbReference type="HAMAP" id="MF_01808">
    <property type="entry name" value="Recomb_XerC_XerD"/>
    <property type="match status" value="1"/>
</dbReference>
<comment type="caution">
    <text evidence="13">The sequence shown here is derived from an EMBL/GenBank/DDBJ whole genome shotgun (WGS) entry which is preliminary data.</text>
</comment>